<dbReference type="PANTHER" id="PTHR31499:SF80">
    <property type="entry name" value="HTH MYB-TYPE DOMAIN-CONTAINING PROTEIN"/>
    <property type="match status" value="1"/>
</dbReference>
<dbReference type="Pfam" id="PF00249">
    <property type="entry name" value="Myb_DNA-binding"/>
    <property type="match status" value="1"/>
</dbReference>
<dbReference type="Proteomes" id="UP000607653">
    <property type="component" value="Unassembled WGS sequence"/>
</dbReference>
<dbReference type="InterPro" id="IPR001005">
    <property type="entry name" value="SANT/Myb"/>
</dbReference>
<dbReference type="EMBL" id="DUZY01000002">
    <property type="protein sequence ID" value="DAD29966.1"/>
    <property type="molecule type" value="Genomic_DNA"/>
</dbReference>
<evidence type="ECO:0000259" key="7">
    <source>
        <dbReference type="Pfam" id="PF14379"/>
    </source>
</evidence>
<keyword evidence="3" id="KW-0539">Nucleus</keyword>
<dbReference type="InterPro" id="IPR046955">
    <property type="entry name" value="PHR1-like"/>
</dbReference>
<name>A0A822YG59_NELNU</name>
<evidence type="ECO:0000256" key="2">
    <source>
        <dbReference type="ARBA" id="ARBA00023163"/>
    </source>
</evidence>
<dbReference type="InterPro" id="IPR009057">
    <property type="entry name" value="Homeodomain-like_sf"/>
</dbReference>
<dbReference type="PANTHER" id="PTHR31499">
    <property type="entry name" value="MYB FAMILY TRANSCRIPTION FACTOR PHL11"/>
    <property type="match status" value="1"/>
</dbReference>
<gene>
    <name evidence="8" type="ORF">HUJ06_031434</name>
</gene>
<dbReference type="Pfam" id="PF14379">
    <property type="entry name" value="Myb_CC_LHEQLE"/>
    <property type="match status" value="1"/>
</dbReference>
<evidence type="ECO:0000313" key="9">
    <source>
        <dbReference type="Proteomes" id="UP000607653"/>
    </source>
</evidence>
<evidence type="ECO:0008006" key="10">
    <source>
        <dbReference type="Google" id="ProtNLM"/>
    </source>
</evidence>
<organism evidence="8 9">
    <name type="scientific">Nelumbo nucifera</name>
    <name type="common">Sacred lotus</name>
    <dbReference type="NCBI Taxonomy" id="4432"/>
    <lineage>
        <taxon>Eukaryota</taxon>
        <taxon>Viridiplantae</taxon>
        <taxon>Streptophyta</taxon>
        <taxon>Embryophyta</taxon>
        <taxon>Tracheophyta</taxon>
        <taxon>Spermatophyta</taxon>
        <taxon>Magnoliopsida</taxon>
        <taxon>Proteales</taxon>
        <taxon>Nelumbonaceae</taxon>
        <taxon>Nelumbo</taxon>
    </lineage>
</organism>
<feature type="region of interest" description="Disordered" evidence="5">
    <location>
        <begin position="172"/>
        <end position="242"/>
    </location>
</feature>
<feature type="region of interest" description="Disordered" evidence="5">
    <location>
        <begin position="391"/>
        <end position="430"/>
    </location>
</feature>
<dbReference type="GO" id="GO:0003700">
    <property type="term" value="F:DNA-binding transcription factor activity"/>
    <property type="evidence" value="ECO:0007669"/>
    <property type="project" value="InterPro"/>
</dbReference>
<keyword evidence="2" id="KW-0804">Transcription</keyword>
<protein>
    <recommendedName>
        <fullName evidence="10">Myb family transcription factor PHL5-like</fullName>
    </recommendedName>
</protein>
<evidence type="ECO:0000256" key="1">
    <source>
        <dbReference type="ARBA" id="ARBA00023015"/>
    </source>
</evidence>
<dbReference type="SUPFAM" id="SSF46689">
    <property type="entry name" value="Homeodomain-like"/>
    <property type="match status" value="1"/>
</dbReference>
<keyword evidence="1" id="KW-0805">Transcription regulation</keyword>
<dbReference type="FunFam" id="1.10.10.60:FF:000002">
    <property type="entry name" value="Myb family transcription factor"/>
    <property type="match status" value="1"/>
</dbReference>
<evidence type="ECO:0000256" key="4">
    <source>
        <dbReference type="SAM" id="Coils"/>
    </source>
</evidence>
<feature type="coiled-coil region" evidence="4">
    <location>
        <begin position="333"/>
        <end position="380"/>
    </location>
</feature>
<dbReference type="InterPro" id="IPR025756">
    <property type="entry name" value="Myb_CC_LHEQLE"/>
</dbReference>
<evidence type="ECO:0000313" key="8">
    <source>
        <dbReference type="EMBL" id="DAD29966.1"/>
    </source>
</evidence>
<dbReference type="Gene3D" id="1.10.10.60">
    <property type="entry name" value="Homeodomain-like"/>
    <property type="match status" value="1"/>
</dbReference>
<proteinExistence type="predicted"/>
<feature type="compositionally biased region" description="Polar residues" evidence="5">
    <location>
        <begin position="391"/>
        <end position="418"/>
    </location>
</feature>
<sequence>MNTRKTQFQELNNGFASDYSFESFGRTYENFTSQQPLNMGACFQSPMPALDGGSLQPNLRPSNLASTISSHFGPPNSAFYATERYMGFPQYQYQSTRPCFSELPKNYEEPFSVNSERCDDLDLQSRDSLQSIVKLPFCSNQNARFSDISNQSSYTNFPGVELHPLLPSKLMGEDATLDNRNPSNPYKRNQNPRIGYNPATSPLAQPSLHVQSEKHALRPSGGVSVASGSTVTSGAAPSSKTRIRWTPDLHERFVESVNRLGGAEKATPKGILKLMDSEGLTIFHVKSHLQKYRIAKYIPESAEVALLSIAGKTERTCANSIPQIDAKTGMQITEALRLQLEVQRRLHEQLEIQRNLQMRIEEQGRQLKKMFEQQQKAKKNWLDTQNLDTLFSDDQSNSVEDVQVSSVGEGSEDTNFPSNDYPRYFPSKIS</sequence>
<reference evidence="8 9" key="1">
    <citation type="journal article" date="2020" name="Mol. Biol. Evol.">
        <title>Distinct Expression and Methylation Patterns for Genes with Different Fates following a Single Whole-Genome Duplication in Flowering Plants.</title>
        <authorList>
            <person name="Shi T."/>
            <person name="Rahmani R.S."/>
            <person name="Gugger P.F."/>
            <person name="Wang M."/>
            <person name="Li H."/>
            <person name="Zhang Y."/>
            <person name="Li Z."/>
            <person name="Wang Q."/>
            <person name="Van de Peer Y."/>
            <person name="Marchal K."/>
            <person name="Chen J."/>
        </authorList>
    </citation>
    <scope>NUCLEOTIDE SEQUENCE [LARGE SCALE GENOMIC DNA]</scope>
    <source>
        <tissue evidence="8">Leaf</tissue>
    </source>
</reference>
<dbReference type="NCBIfam" id="TIGR01557">
    <property type="entry name" value="myb_SHAQKYF"/>
    <property type="match status" value="1"/>
</dbReference>
<dbReference type="AlphaFoldDB" id="A0A822YG59"/>
<feature type="domain" description="MYB-CC type transcription factor LHEQLE-containing" evidence="7">
    <location>
        <begin position="330"/>
        <end position="377"/>
    </location>
</feature>
<feature type="compositionally biased region" description="Polar residues" evidence="5">
    <location>
        <begin position="178"/>
        <end position="210"/>
    </location>
</feature>
<comment type="caution">
    <text evidence="8">The sequence shown here is derived from an EMBL/GenBank/DDBJ whole genome shotgun (WGS) entry which is preliminary data.</text>
</comment>
<dbReference type="InterPro" id="IPR006447">
    <property type="entry name" value="Myb_dom_plants"/>
</dbReference>
<keyword evidence="4" id="KW-0175">Coiled coil</keyword>
<evidence type="ECO:0000256" key="5">
    <source>
        <dbReference type="SAM" id="MobiDB-lite"/>
    </source>
</evidence>
<evidence type="ECO:0000259" key="6">
    <source>
        <dbReference type="Pfam" id="PF00249"/>
    </source>
</evidence>
<feature type="compositionally biased region" description="Low complexity" evidence="5">
    <location>
        <begin position="219"/>
        <end position="239"/>
    </location>
</feature>
<evidence type="ECO:0000256" key="3">
    <source>
        <dbReference type="ARBA" id="ARBA00023242"/>
    </source>
</evidence>
<feature type="domain" description="Myb-like" evidence="6">
    <location>
        <begin position="244"/>
        <end position="293"/>
    </location>
</feature>
<accession>A0A822YG59</accession>
<dbReference type="GO" id="GO:0003677">
    <property type="term" value="F:DNA binding"/>
    <property type="evidence" value="ECO:0007669"/>
    <property type="project" value="InterPro"/>
</dbReference>
<keyword evidence="9" id="KW-1185">Reference proteome</keyword>